<gene>
    <name evidence="1" type="ORF">PENTCL1PPCAC_26533</name>
</gene>
<dbReference type="Proteomes" id="UP001432027">
    <property type="component" value="Unassembled WGS sequence"/>
</dbReference>
<accession>A0AAV5UEB5</accession>
<sequence>MISKYDTACKTANQMDDHDLAAIDNLTTDDIERVVEELGLDAVPAHNIDNLQSFLEVSNRTALPPSENRPIVAPVSAPRRQLHSMYVIDKNEERKSEYELNKFDPIVFEKNGDIKSEYVGWIDPKTTGQQLVTAGIEVSLEEIKEESSTVTAPVMDTQPSVDNISDFKPEGGVLDPYMQVNRERLFNLLLAYHNQSSSQWNETVTGLGR</sequence>
<reference evidence="1" key="1">
    <citation type="submission" date="2023-10" db="EMBL/GenBank/DDBJ databases">
        <title>Genome assembly of Pristionchus species.</title>
        <authorList>
            <person name="Yoshida K."/>
            <person name="Sommer R.J."/>
        </authorList>
    </citation>
    <scope>NUCLEOTIDE SEQUENCE</scope>
    <source>
        <strain evidence="1">RS0144</strain>
    </source>
</reference>
<comment type="caution">
    <text evidence="1">The sequence shown here is derived from an EMBL/GenBank/DDBJ whole genome shotgun (WGS) entry which is preliminary data.</text>
</comment>
<name>A0AAV5UEB5_9BILA</name>
<dbReference type="EMBL" id="BTSX01000006">
    <property type="protein sequence ID" value="GMT04359.1"/>
    <property type="molecule type" value="Genomic_DNA"/>
</dbReference>
<dbReference type="AlphaFoldDB" id="A0AAV5UEB5"/>
<evidence type="ECO:0000313" key="2">
    <source>
        <dbReference type="Proteomes" id="UP001432027"/>
    </source>
</evidence>
<evidence type="ECO:0000313" key="1">
    <source>
        <dbReference type="EMBL" id="GMT04359.1"/>
    </source>
</evidence>
<proteinExistence type="predicted"/>
<protein>
    <submittedName>
        <fullName evidence="1">Uncharacterized protein</fullName>
    </submittedName>
</protein>
<organism evidence="1 2">
    <name type="scientific">Pristionchus entomophagus</name>
    <dbReference type="NCBI Taxonomy" id="358040"/>
    <lineage>
        <taxon>Eukaryota</taxon>
        <taxon>Metazoa</taxon>
        <taxon>Ecdysozoa</taxon>
        <taxon>Nematoda</taxon>
        <taxon>Chromadorea</taxon>
        <taxon>Rhabditida</taxon>
        <taxon>Rhabditina</taxon>
        <taxon>Diplogasteromorpha</taxon>
        <taxon>Diplogasteroidea</taxon>
        <taxon>Neodiplogasteridae</taxon>
        <taxon>Pristionchus</taxon>
    </lineage>
</organism>
<keyword evidence="2" id="KW-1185">Reference proteome</keyword>